<evidence type="ECO:0000313" key="4">
    <source>
        <dbReference type="Proteomes" id="UP001595912"/>
    </source>
</evidence>
<feature type="transmembrane region" description="Helical" evidence="1">
    <location>
        <begin position="59"/>
        <end position="80"/>
    </location>
</feature>
<dbReference type="InterPro" id="IPR045713">
    <property type="entry name" value="DUF6069"/>
</dbReference>
<protein>
    <submittedName>
        <fullName evidence="3">DUF6069 family protein</fullName>
    </submittedName>
</protein>
<dbReference type="SUPFAM" id="SSF50370">
    <property type="entry name" value="Ricin B-like lectins"/>
    <property type="match status" value="2"/>
</dbReference>
<dbReference type="PROSITE" id="PS50231">
    <property type="entry name" value="RICIN_B_LECTIN"/>
    <property type="match status" value="2"/>
</dbReference>
<dbReference type="Proteomes" id="UP001595912">
    <property type="component" value="Unassembled WGS sequence"/>
</dbReference>
<keyword evidence="1" id="KW-0812">Transmembrane</keyword>
<organism evidence="3 4">
    <name type="scientific">Dactylosporangium cerinum</name>
    <dbReference type="NCBI Taxonomy" id="1434730"/>
    <lineage>
        <taxon>Bacteria</taxon>
        <taxon>Bacillati</taxon>
        <taxon>Actinomycetota</taxon>
        <taxon>Actinomycetes</taxon>
        <taxon>Micromonosporales</taxon>
        <taxon>Micromonosporaceae</taxon>
        <taxon>Dactylosporangium</taxon>
    </lineage>
</organism>
<feature type="transmembrane region" description="Helical" evidence="1">
    <location>
        <begin position="87"/>
        <end position="108"/>
    </location>
</feature>
<reference evidence="4" key="1">
    <citation type="journal article" date="2019" name="Int. J. Syst. Evol. Microbiol.">
        <title>The Global Catalogue of Microorganisms (GCM) 10K type strain sequencing project: providing services to taxonomists for standard genome sequencing and annotation.</title>
        <authorList>
            <consortium name="The Broad Institute Genomics Platform"/>
            <consortium name="The Broad Institute Genome Sequencing Center for Infectious Disease"/>
            <person name="Wu L."/>
            <person name="Ma J."/>
        </authorList>
    </citation>
    <scope>NUCLEOTIDE SEQUENCE [LARGE SCALE GENOMIC DNA]</scope>
    <source>
        <strain evidence="4">CGMCC 4.7152</strain>
    </source>
</reference>
<feature type="domain" description="Ricin B lectin" evidence="2">
    <location>
        <begin position="102"/>
        <end position="227"/>
    </location>
</feature>
<dbReference type="EMBL" id="JBHSIU010000075">
    <property type="protein sequence ID" value="MFC5005465.1"/>
    <property type="molecule type" value="Genomic_DNA"/>
</dbReference>
<dbReference type="Pfam" id="PF19545">
    <property type="entry name" value="DUF6069"/>
    <property type="match status" value="1"/>
</dbReference>
<evidence type="ECO:0000259" key="2">
    <source>
        <dbReference type="SMART" id="SM00458"/>
    </source>
</evidence>
<keyword evidence="1" id="KW-0472">Membrane</keyword>
<dbReference type="SMART" id="SM00458">
    <property type="entry name" value="RICIN"/>
    <property type="match status" value="2"/>
</dbReference>
<dbReference type="RefSeq" id="WP_380126104.1">
    <property type="nucleotide sequence ID" value="NZ_JBHSIU010000075.1"/>
</dbReference>
<accession>A0ABV9WBX2</accession>
<comment type="caution">
    <text evidence="3">The sequence shown here is derived from an EMBL/GenBank/DDBJ whole genome shotgun (WGS) entry which is preliminary data.</text>
</comment>
<dbReference type="CDD" id="cd23418">
    <property type="entry name" value="beta-trefoil_Ricin_XLN-like"/>
    <property type="match status" value="1"/>
</dbReference>
<dbReference type="InterPro" id="IPR000772">
    <property type="entry name" value="Ricin_B_lectin"/>
</dbReference>
<dbReference type="Gene3D" id="2.80.10.50">
    <property type="match status" value="2"/>
</dbReference>
<proteinExistence type="predicted"/>
<keyword evidence="1" id="KW-1133">Transmembrane helix</keyword>
<sequence length="363" mass="37189">MTTTPTSSRAATARIGALIGVGVAAAVIASAATTAVAAVGRAAGISLTMNDEAIPVSGFGALTAIFSLVGVVLAVVLARFTRHPRRIFVRTIVALTALSLLPDVLSIAAPATKALFMSAHLIAAAIVIPAVAHGNGAQQWTLQSDGAVEALGKCLDVPGGQTGNGTQLWLWDCTGGANQQWRPGPNGALVNPSSGRCLDSPGGSTSVGARLQIWDCVGNAAQRFTLPARVAGQITGVANRCVDIQGVSAGDAANGRAVGLWDCNGLSWQQWTVRGDGEIQASAGAGRCLETPGGATAPGTAVQVWDCAGSPWTNQKWWVRSDGSIVNLRSNLCLDTQNGATGNGTRLVINPCDGRASQRWRRP</sequence>
<feature type="domain" description="Ricin B lectin" evidence="2">
    <location>
        <begin position="231"/>
        <end position="363"/>
    </location>
</feature>
<feature type="transmembrane region" description="Helical" evidence="1">
    <location>
        <begin position="15"/>
        <end position="39"/>
    </location>
</feature>
<gene>
    <name evidence="3" type="ORF">ACFPIJ_47500</name>
</gene>
<evidence type="ECO:0000313" key="3">
    <source>
        <dbReference type="EMBL" id="MFC5005465.1"/>
    </source>
</evidence>
<name>A0ABV9WBX2_9ACTN</name>
<dbReference type="Pfam" id="PF00652">
    <property type="entry name" value="Ricin_B_lectin"/>
    <property type="match status" value="1"/>
</dbReference>
<evidence type="ECO:0000256" key="1">
    <source>
        <dbReference type="SAM" id="Phobius"/>
    </source>
</evidence>
<keyword evidence="4" id="KW-1185">Reference proteome</keyword>
<dbReference type="InterPro" id="IPR035992">
    <property type="entry name" value="Ricin_B-like_lectins"/>
</dbReference>
<dbReference type="Pfam" id="PF14200">
    <property type="entry name" value="RicinB_lectin_2"/>
    <property type="match status" value="1"/>
</dbReference>